<dbReference type="RefSeq" id="WP_145459823.1">
    <property type="nucleotide sequence ID" value="NZ_CP036317.1"/>
</dbReference>
<sequence>MRQGGQRRVAWWVMLAVMVSSAVVRLVSAEEPQAGALSTTPQSRGYVLTARFLAVPPVVLKELKLDFRDMQTTEVAATGAACTLQAADGRPAEAEYISKICEVVTAKRERELEQWIANTPECRTLSETSVGFQNGESVEVPCPTELVSSGGNLRIRYSRSFDTVGDGQLKYWLTTPRYKLKLEEGAAAEFKRWRMKDARVLKAGEKLLLDLGVLRPQSSQPELLLVLLQLTLEPLKQAAEHDTDGPLVAHKPDTRRLVTISYPVPDLVTPLSAQSRDANGFSTASEPDAPRFDPLVQLLERRVSPELWDDPRKSGCTIRAYPQRLSLIIRAEQATHDQIANCLIQLRAEQNQRLMISVRLITAEDVQRWIDSWNASADEEASGLAQLLESTDLTQGVIVNREQATLIKDLARKPGLVNVNQPMIRRVFYHRQSAGFDFSRYLKIIAPLECRIQLRPVIQSQGQVLVALSVNPGQAEDPLSHVKTGTIPAGHSLLVDITDQLTGEGPTLLPYQLQRQTPDAAGGQRRFLLLVTPSGASQFTPRFISLPSR</sequence>
<proteinExistence type="predicted"/>
<gene>
    <name evidence="1" type="ORF">Pan153_58230</name>
</gene>
<organism evidence="1 2">
    <name type="scientific">Gimesia panareensis</name>
    <dbReference type="NCBI Taxonomy" id="2527978"/>
    <lineage>
        <taxon>Bacteria</taxon>
        <taxon>Pseudomonadati</taxon>
        <taxon>Planctomycetota</taxon>
        <taxon>Planctomycetia</taxon>
        <taxon>Planctomycetales</taxon>
        <taxon>Planctomycetaceae</taxon>
        <taxon>Gimesia</taxon>
    </lineage>
</organism>
<reference evidence="1 2" key="1">
    <citation type="submission" date="2019-02" db="EMBL/GenBank/DDBJ databases">
        <title>Deep-cultivation of Planctomycetes and their phenomic and genomic characterization uncovers novel biology.</title>
        <authorList>
            <person name="Wiegand S."/>
            <person name="Jogler M."/>
            <person name="Boedeker C."/>
            <person name="Pinto D."/>
            <person name="Vollmers J."/>
            <person name="Rivas-Marin E."/>
            <person name="Kohn T."/>
            <person name="Peeters S.H."/>
            <person name="Heuer A."/>
            <person name="Rast P."/>
            <person name="Oberbeckmann S."/>
            <person name="Bunk B."/>
            <person name="Jeske O."/>
            <person name="Meyerdierks A."/>
            <person name="Storesund J.E."/>
            <person name="Kallscheuer N."/>
            <person name="Luecker S."/>
            <person name="Lage O.M."/>
            <person name="Pohl T."/>
            <person name="Merkel B.J."/>
            <person name="Hornburger P."/>
            <person name="Mueller R.-W."/>
            <person name="Bruemmer F."/>
            <person name="Labrenz M."/>
            <person name="Spormann A.M."/>
            <person name="Op den Camp H."/>
            <person name="Overmann J."/>
            <person name="Amann R."/>
            <person name="Jetten M.S.M."/>
            <person name="Mascher T."/>
            <person name="Medema M.H."/>
            <person name="Devos D.P."/>
            <person name="Kaster A.-K."/>
            <person name="Ovreas L."/>
            <person name="Rohde M."/>
            <person name="Galperin M.Y."/>
            <person name="Jogler C."/>
        </authorList>
    </citation>
    <scope>NUCLEOTIDE SEQUENCE [LARGE SCALE GENOMIC DNA]</scope>
    <source>
        <strain evidence="1 2">Pan153</strain>
    </source>
</reference>
<dbReference type="EMBL" id="CP036317">
    <property type="protein sequence ID" value="QDV21141.1"/>
    <property type="molecule type" value="Genomic_DNA"/>
</dbReference>
<evidence type="ECO:0000313" key="2">
    <source>
        <dbReference type="Proteomes" id="UP000320839"/>
    </source>
</evidence>
<name>A0A518FXV4_9PLAN</name>
<accession>A0A518FXV4</accession>
<dbReference type="Proteomes" id="UP000320839">
    <property type="component" value="Chromosome"/>
</dbReference>
<evidence type="ECO:0000313" key="1">
    <source>
        <dbReference type="EMBL" id="QDV21141.1"/>
    </source>
</evidence>
<protein>
    <submittedName>
        <fullName evidence="1">Uncharacterized protein</fullName>
    </submittedName>
</protein>
<dbReference type="AlphaFoldDB" id="A0A518FXV4"/>